<reference evidence="2 3" key="1">
    <citation type="submission" date="2024-04" db="EMBL/GenBank/DDBJ databases">
        <title>Isolation of an actinomycete strain from pig manure.</title>
        <authorList>
            <person name="Gong T."/>
            <person name="Yu Z."/>
            <person name="An M."/>
            <person name="Wei C."/>
            <person name="Yang W."/>
            <person name="Liu L."/>
        </authorList>
    </citation>
    <scope>NUCLEOTIDE SEQUENCE [LARGE SCALE GENOMIC DNA]</scope>
    <source>
        <strain evidence="2 3">ZF39</strain>
    </source>
</reference>
<proteinExistence type="predicted"/>
<dbReference type="Proteomes" id="UP001442841">
    <property type="component" value="Chromosome"/>
</dbReference>
<dbReference type="InterPro" id="IPR029068">
    <property type="entry name" value="Glyas_Bleomycin-R_OHBP_Dase"/>
</dbReference>
<dbReference type="PANTHER" id="PTHR41294:SF1">
    <property type="entry name" value="CADMIUM-INDUCED PROTEIN CADI"/>
    <property type="match status" value="1"/>
</dbReference>
<evidence type="ECO:0000259" key="1">
    <source>
        <dbReference type="PROSITE" id="PS51819"/>
    </source>
</evidence>
<dbReference type="InterPro" id="IPR049789">
    <property type="entry name" value="ArsI/CadI-like"/>
</dbReference>
<dbReference type="Gene3D" id="3.10.180.10">
    <property type="entry name" value="2,3-Dihydroxybiphenyl 1,2-Dioxygenase, domain 1"/>
    <property type="match status" value="1"/>
</dbReference>
<protein>
    <submittedName>
        <fullName evidence="2">ArsI/CadI family heavy metal resistance metalloenzyme</fullName>
    </submittedName>
</protein>
<organism evidence="2 3">
    <name type="scientific">Ammonicoccus fulvus</name>
    <dbReference type="NCBI Taxonomy" id="3138240"/>
    <lineage>
        <taxon>Bacteria</taxon>
        <taxon>Bacillati</taxon>
        <taxon>Actinomycetota</taxon>
        <taxon>Actinomycetes</taxon>
        <taxon>Propionibacteriales</taxon>
        <taxon>Propionibacteriaceae</taxon>
        <taxon>Ammonicoccus</taxon>
    </lineage>
</organism>
<dbReference type="RefSeq" id="WP_425310311.1">
    <property type="nucleotide sequence ID" value="NZ_CP154795.1"/>
</dbReference>
<dbReference type="InterPro" id="IPR004360">
    <property type="entry name" value="Glyas_Fos-R_dOase_dom"/>
</dbReference>
<dbReference type="PANTHER" id="PTHR41294">
    <property type="entry name" value="CADMIUM-INDUCED PROTEIN CADI"/>
    <property type="match status" value="1"/>
</dbReference>
<evidence type="ECO:0000313" key="3">
    <source>
        <dbReference type="Proteomes" id="UP001442841"/>
    </source>
</evidence>
<dbReference type="Pfam" id="PF00903">
    <property type="entry name" value="Glyoxalase"/>
    <property type="match status" value="1"/>
</dbReference>
<accession>A0ABZ3FT11</accession>
<name>A0ABZ3FT11_9ACTN</name>
<dbReference type="NCBIfam" id="NF041414">
    <property type="entry name" value="ArsI_CadI_VOC"/>
    <property type="match status" value="1"/>
</dbReference>
<evidence type="ECO:0000313" key="2">
    <source>
        <dbReference type="EMBL" id="XAN08880.1"/>
    </source>
</evidence>
<feature type="domain" description="VOC" evidence="1">
    <location>
        <begin position="2"/>
        <end position="117"/>
    </location>
</feature>
<gene>
    <name evidence="2" type="ORF">AADG42_16725</name>
</gene>
<keyword evidence="3" id="KW-1185">Reference proteome</keyword>
<dbReference type="PROSITE" id="PS51819">
    <property type="entry name" value="VOC"/>
    <property type="match status" value="1"/>
</dbReference>
<sequence length="139" mass="15518">MSRLQLALNVADIDEAIAFYSQLFATEPAKTRPGYANFEVADPPLKLVLFENPDETGTLNHLGIEHQDLESVRAEGVRLHEAGQELLFEENVDCCNANQTKFWVEGPDGQKWENYFVISDSTPELEGMTKPPSDQTCCA</sequence>
<dbReference type="InterPro" id="IPR037523">
    <property type="entry name" value="VOC_core"/>
</dbReference>
<dbReference type="SUPFAM" id="SSF54593">
    <property type="entry name" value="Glyoxalase/Bleomycin resistance protein/Dihydroxybiphenyl dioxygenase"/>
    <property type="match status" value="1"/>
</dbReference>
<dbReference type="EMBL" id="CP154795">
    <property type="protein sequence ID" value="XAN08880.1"/>
    <property type="molecule type" value="Genomic_DNA"/>
</dbReference>
<dbReference type="InterPro" id="IPR052393">
    <property type="entry name" value="Cadmium-induced_rsp"/>
</dbReference>